<dbReference type="OMA" id="VECCARC"/>
<dbReference type="GO" id="GO:0005634">
    <property type="term" value="C:nucleus"/>
    <property type="evidence" value="ECO:0007669"/>
    <property type="project" value="TreeGrafter"/>
</dbReference>
<name>A0A0R3PQG7_ANGCS</name>
<dbReference type="GO" id="GO:0042565">
    <property type="term" value="C:RNA nuclear export complex"/>
    <property type="evidence" value="ECO:0007669"/>
    <property type="project" value="TreeGrafter"/>
</dbReference>
<dbReference type="STRING" id="334426.A0A0R3PQG7"/>
<sequence length="884" mass="100522">MDLNDVVRAVCAIHDPLTSNEHRLECTQIVENFKEGPVDSVLNVAFEVISQNSLILRYTGWTLIEDLIRYKWNSIPTNLRLELRSREIVECCARCVVAMMEHEWPQNWPELNSELHKMTSRESLYSALVFAIERRLIENVATMASIGSQRRRKEMHSAMFECTNDFLVLALNKLESCQLDEMGTLAAKNIIGWLTELWSCTSNAIYEEQLTRIVDIVTRYLNTAQRNIYEYAARCLATLASRKREKHENTSLIPAFFREEVLLTILTTISLAAGGSPSNEQHYQYLKSLCELLTTLGNFLSRVWKQESPPDNFGMYMSAIVAFFNHDSLEHDRLLTMRDTLVMSMTKMTDYDILSEMLSLHSPFICTYEGDWKNLSTFFSLLRKALVESAGNKSFNRHATSIILRLVQNFPTYFKEQVTDVVSLCTEVSGVVTNMQMAQLLQVLAVLSNIVDDGNLRVELVQMAAGPAIEYVHSVEWCLMELHLDHANAMLYPLFRDNITKIVASERQQIYCSIGENVEVIGGSTTVDLFVAGGLWPHHSRALAKSTRRLGVIGGGIFSLTIISLFVSKFPSVAYPMEQMPNLLHSIVTNLPSIPEFRIRSWIKKGWKSIVCCCPTEYWSLLKDFFASVVGFMQTLLQRMWDEVYKIDHDSELSEEQLFFEHLTCVISRDYIGFLRACYLANDGDDRKSRSMSPLGEWLFDSNVGLSSVIMTTFACLTFRDSMLALKAVSLCTALSEKLVDCYDDEVGVHMLVCSIRSLQVHGADEIAGTPLIGLVFHIYFAFRPFSESLPQVLLQVPDADAESVANFDSKIRAMISGEQLVLEKKKKEMTRKLLKGVISLTVSEQHKKPVYLRPLPPIEKRRPIVNEPHDFEDLAVFFAEGRE</sequence>
<accession>A0A0R3PQG7</accession>
<evidence type="ECO:0000259" key="2">
    <source>
        <dbReference type="Pfam" id="PF19273"/>
    </source>
</evidence>
<dbReference type="PANTHER" id="PTHR11223:SF3">
    <property type="entry name" value="EXPORTIN-5"/>
    <property type="match status" value="1"/>
</dbReference>
<reference evidence="3 4" key="2">
    <citation type="submission" date="2018-11" db="EMBL/GenBank/DDBJ databases">
        <authorList>
            <consortium name="Pathogen Informatics"/>
        </authorList>
    </citation>
    <scope>NUCLEOTIDE SEQUENCE [LARGE SCALE GENOMIC DNA]</scope>
    <source>
        <strain evidence="3 4">Costa Rica</strain>
    </source>
</reference>
<dbReference type="InterPro" id="IPR016024">
    <property type="entry name" value="ARM-type_fold"/>
</dbReference>
<evidence type="ECO:0000313" key="3">
    <source>
        <dbReference type="EMBL" id="VDM59176.1"/>
    </source>
</evidence>
<evidence type="ECO:0000313" key="4">
    <source>
        <dbReference type="Proteomes" id="UP000267027"/>
    </source>
</evidence>
<dbReference type="Pfam" id="PF19273">
    <property type="entry name" value="Exportin-5"/>
    <property type="match status" value="1"/>
</dbReference>
<dbReference type="EMBL" id="UYYA01004055">
    <property type="protein sequence ID" value="VDM59176.1"/>
    <property type="molecule type" value="Genomic_DNA"/>
</dbReference>
<gene>
    <name evidence="3" type="ORF">ACOC_LOCUS7591</name>
</gene>
<dbReference type="InterPro" id="IPR045478">
    <property type="entry name" value="Exportin-5_C"/>
</dbReference>
<evidence type="ECO:0000313" key="5">
    <source>
        <dbReference type="WBParaSite" id="ACOC_0000759001-mRNA-1"/>
    </source>
</evidence>
<dbReference type="GO" id="GO:0005049">
    <property type="term" value="F:nuclear export signal receptor activity"/>
    <property type="evidence" value="ECO:0007669"/>
    <property type="project" value="InterPro"/>
</dbReference>
<dbReference type="GO" id="GO:0006611">
    <property type="term" value="P:protein export from nucleus"/>
    <property type="evidence" value="ECO:0007669"/>
    <property type="project" value="InterPro"/>
</dbReference>
<dbReference type="InterPro" id="IPR013598">
    <property type="entry name" value="Exportin-1/Importin-b-like"/>
</dbReference>
<organism evidence="5">
    <name type="scientific">Angiostrongylus costaricensis</name>
    <name type="common">Nematode worm</name>
    <dbReference type="NCBI Taxonomy" id="334426"/>
    <lineage>
        <taxon>Eukaryota</taxon>
        <taxon>Metazoa</taxon>
        <taxon>Ecdysozoa</taxon>
        <taxon>Nematoda</taxon>
        <taxon>Chromadorea</taxon>
        <taxon>Rhabditida</taxon>
        <taxon>Rhabditina</taxon>
        <taxon>Rhabditomorpha</taxon>
        <taxon>Strongyloidea</taxon>
        <taxon>Metastrongylidae</taxon>
        <taxon>Angiostrongylus</taxon>
    </lineage>
</organism>
<dbReference type="GO" id="GO:0003723">
    <property type="term" value="F:RNA binding"/>
    <property type="evidence" value="ECO:0007669"/>
    <property type="project" value="TreeGrafter"/>
</dbReference>
<keyword evidence="4" id="KW-1185">Reference proteome</keyword>
<dbReference type="Pfam" id="PF08389">
    <property type="entry name" value="Xpo1"/>
    <property type="match status" value="1"/>
</dbReference>
<dbReference type="GO" id="GO:0006405">
    <property type="term" value="P:RNA export from nucleus"/>
    <property type="evidence" value="ECO:0007669"/>
    <property type="project" value="TreeGrafter"/>
</dbReference>
<reference evidence="5" key="1">
    <citation type="submission" date="2016-04" db="UniProtKB">
        <authorList>
            <consortium name="WormBaseParasite"/>
        </authorList>
    </citation>
    <scope>IDENTIFICATION</scope>
</reference>
<feature type="domain" description="Exportin-1/Importin-beta-like" evidence="1">
    <location>
        <begin position="92"/>
        <end position="236"/>
    </location>
</feature>
<dbReference type="OrthoDB" id="2215036at2759"/>
<dbReference type="Proteomes" id="UP000267027">
    <property type="component" value="Unassembled WGS sequence"/>
</dbReference>
<protein>
    <submittedName>
        <fullName evidence="5">Xpo1 domain-containing protein</fullName>
    </submittedName>
</protein>
<dbReference type="InterPro" id="IPR045065">
    <property type="entry name" value="XPO1/5"/>
</dbReference>
<feature type="domain" description="Exportin-5 C-terminal" evidence="2">
    <location>
        <begin position="578"/>
        <end position="844"/>
    </location>
</feature>
<dbReference type="GO" id="GO:0005737">
    <property type="term" value="C:cytoplasm"/>
    <property type="evidence" value="ECO:0007669"/>
    <property type="project" value="TreeGrafter"/>
</dbReference>
<proteinExistence type="predicted"/>
<dbReference type="PANTHER" id="PTHR11223">
    <property type="entry name" value="EXPORTIN 1/5"/>
    <property type="match status" value="1"/>
</dbReference>
<dbReference type="Gene3D" id="1.25.10.10">
    <property type="entry name" value="Leucine-rich Repeat Variant"/>
    <property type="match status" value="2"/>
</dbReference>
<evidence type="ECO:0000259" key="1">
    <source>
        <dbReference type="Pfam" id="PF08389"/>
    </source>
</evidence>
<dbReference type="InterPro" id="IPR011989">
    <property type="entry name" value="ARM-like"/>
</dbReference>
<dbReference type="WBParaSite" id="ACOC_0000759001-mRNA-1">
    <property type="protein sequence ID" value="ACOC_0000759001-mRNA-1"/>
    <property type="gene ID" value="ACOC_0000759001"/>
</dbReference>
<dbReference type="AlphaFoldDB" id="A0A0R3PQG7"/>
<dbReference type="SUPFAM" id="SSF48371">
    <property type="entry name" value="ARM repeat"/>
    <property type="match status" value="1"/>
</dbReference>